<dbReference type="RefSeq" id="WP_062372730.1">
    <property type="nucleotide sequence ID" value="NZ_CP007140.1"/>
</dbReference>
<evidence type="ECO:0000313" key="2">
    <source>
        <dbReference type="EMBL" id="AJC72790.1"/>
    </source>
</evidence>
<protein>
    <submittedName>
        <fullName evidence="2">Uncharacterized protein</fullName>
    </submittedName>
</protein>
<dbReference type="STRING" id="1432656.X802_08400"/>
<accession>A0A0X1KNK0</accession>
<feature type="compositionally biased region" description="Basic and acidic residues" evidence="1">
    <location>
        <begin position="113"/>
        <end position="122"/>
    </location>
</feature>
<proteinExistence type="predicted"/>
<sequence length="164" mass="18894">MSETHVEQIIDLLGKYGLKEKDWEDLYVAIINLGIRDKAEITRELYNYLTTRYPRHVAMGVLAVIRAKHFDDLFDKAKYVPGYHISATGIEVFDKLRAVPSNGNTEEQSVPDNRSEENREHSMFPTFRYRSPENQLIEPAKPAEVKPVEPDPTTIAYWLTGVRT</sequence>
<dbReference type="KEGG" id="tgy:X802_08400"/>
<dbReference type="GeneID" id="27135673"/>
<evidence type="ECO:0000313" key="3">
    <source>
        <dbReference type="Proteomes" id="UP000062043"/>
    </source>
</evidence>
<evidence type="ECO:0000256" key="1">
    <source>
        <dbReference type="SAM" id="MobiDB-lite"/>
    </source>
</evidence>
<feature type="compositionally biased region" description="Polar residues" evidence="1">
    <location>
        <begin position="101"/>
        <end position="112"/>
    </location>
</feature>
<feature type="region of interest" description="Disordered" evidence="1">
    <location>
        <begin position="101"/>
        <end position="125"/>
    </location>
</feature>
<organism evidence="2 3">
    <name type="scientific">Thermococcus guaymasensis DSM 11113</name>
    <dbReference type="NCBI Taxonomy" id="1432656"/>
    <lineage>
        <taxon>Archaea</taxon>
        <taxon>Methanobacteriati</taxon>
        <taxon>Methanobacteriota</taxon>
        <taxon>Thermococci</taxon>
        <taxon>Thermococcales</taxon>
        <taxon>Thermococcaceae</taxon>
        <taxon>Thermococcus</taxon>
    </lineage>
</organism>
<gene>
    <name evidence="2" type="ORF">X802_08400</name>
</gene>
<dbReference type="AlphaFoldDB" id="A0A0X1KNK0"/>
<dbReference type="Proteomes" id="UP000062043">
    <property type="component" value="Chromosome"/>
</dbReference>
<dbReference type="PATRIC" id="fig|1432656.3.peg.1635"/>
<keyword evidence="3" id="KW-1185">Reference proteome</keyword>
<name>A0A0X1KNK0_9EURY</name>
<dbReference type="EMBL" id="CP007140">
    <property type="protein sequence ID" value="AJC72790.1"/>
    <property type="molecule type" value="Genomic_DNA"/>
</dbReference>
<dbReference type="OrthoDB" id="99128at2157"/>
<reference evidence="2 3" key="1">
    <citation type="submission" date="2014-01" db="EMBL/GenBank/DDBJ databases">
        <title>Genome sequencing of Thermococcus guaymasensis.</title>
        <authorList>
            <person name="Zhang X."/>
            <person name="Alvare G."/>
            <person name="Fristensky B."/>
            <person name="Chen L."/>
            <person name="Suen T."/>
            <person name="Chen Q."/>
            <person name="Ma K."/>
        </authorList>
    </citation>
    <scope>NUCLEOTIDE SEQUENCE [LARGE SCALE GENOMIC DNA]</scope>
    <source>
        <strain evidence="2 3">DSM 11113</strain>
    </source>
</reference>